<dbReference type="Proteomes" id="UP000199318">
    <property type="component" value="Unassembled WGS sequence"/>
</dbReference>
<keyword evidence="2" id="KW-1185">Reference proteome</keyword>
<gene>
    <name evidence="1" type="ORF">SAMN05444126_1279</name>
</gene>
<dbReference type="RefSeq" id="WP_093074338.1">
    <property type="nucleotide sequence ID" value="NZ_FOGV01000027.1"/>
</dbReference>
<dbReference type="Pfam" id="PF19652">
    <property type="entry name" value="DUF6155"/>
    <property type="match status" value="1"/>
</dbReference>
<dbReference type="InterPro" id="IPR046153">
    <property type="entry name" value="DUF6155"/>
</dbReference>
<name>A0A1H9W3F2_9BACI</name>
<proteinExistence type="predicted"/>
<evidence type="ECO:0000313" key="1">
    <source>
        <dbReference type="EMBL" id="SES28309.1"/>
    </source>
</evidence>
<dbReference type="EMBL" id="FOGV01000027">
    <property type="protein sequence ID" value="SES28309.1"/>
    <property type="molecule type" value="Genomic_DNA"/>
</dbReference>
<accession>A0A1H9W3F2</accession>
<dbReference type="OrthoDB" id="9801392at2"/>
<organism evidence="1 2">
    <name type="scientific">Salisediminibacterium halotolerans</name>
    <dbReference type="NCBI Taxonomy" id="517425"/>
    <lineage>
        <taxon>Bacteria</taxon>
        <taxon>Bacillati</taxon>
        <taxon>Bacillota</taxon>
        <taxon>Bacilli</taxon>
        <taxon>Bacillales</taxon>
        <taxon>Bacillaceae</taxon>
        <taxon>Salisediminibacterium</taxon>
    </lineage>
</organism>
<reference evidence="2" key="1">
    <citation type="submission" date="2016-10" db="EMBL/GenBank/DDBJ databases">
        <authorList>
            <person name="de Groot N.N."/>
        </authorList>
    </citation>
    <scope>NUCLEOTIDE SEQUENCE [LARGE SCALE GENOMIC DNA]</scope>
    <source>
        <strain evidence="2">10nlg</strain>
    </source>
</reference>
<dbReference type="STRING" id="1464123.SAMN05444126_1279"/>
<evidence type="ECO:0000313" key="2">
    <source>
        <dbReference type="Proteomes" id="UP000199318"/>
    </source>
</evidence>
<sequence length="183" mass="21112">MSTIKIPELKRELKQFEHKELIEMIVELHKLNKETKQLLSNKLLGEEAINAHYEQTRKIIKDQLSPAKGEPKLKLKEAESAIADYKKMTGDVEGTADLQLYFFELGMTLADSFVGFNDSFYTKLINAFADVAEACRDDLTLAERFKPRVRAALNQADTADWDFYEELADIYKNSNFYENDDDE</sequence>
<comment type="caution">
    <text evidence="1">The sequence shown here is derived from an EMBL/GenBank/DDBJ whole genome shotgun (WGS) entry which is preliminary data.</text>
</comment>
<dbReference type="AlphaFoldDB" id="A0A1H9W3F2"/>
<protein>
    <submittedName>
        <fullName evidence="1">Uncharacterized protein</fullName>
    </submittedName>
</protein>